<comment type="similarity">
    <text evidence="10">Belongs to the immunoglobulin superfamily. SIGLEC (sialic acid binding Ig-like lectin) family.</text>
</comment>
<evidence type="ECO:0000256" key="3">
    <source>
        <dbReference type="ARBA" id="ARBA00022734"/>
    </source>
</evidence>
<dbReference type="InterPro" id="IPR003006">
    <property type="entry name" value="Ig/MHC_CS"/>
</dbReference>
<evidence type="ECO:0000256" key="2">
    <source>
        <dbReference type="ARBA" id="ARBA00022692"/>
    </source>
</evidence>
<dbReference type="SMART" id="SM00408">
    <property type="entry name" value="IGc2"/>
    <property type="match status" value="2"/>
</dbReference>
<protein>
    <submittedName>
        <fullName evidence="15">Sialic acid-binding Ig-like lectin 10</fullName>
    </submittedName>
</protein>
<evidence type="ECO:0000259" key="14">
    <source>
        <dbReference type="PROSITE" id="PS50835"/>
    </source>
</evidence>
<dbReference type="AlphaFoldDB" id="A0A3B4X7L2"/>
<evidence type="ECO:0000256" key="1">
    <source>
        <dbReference type="ARBA" id="ARBA00004479"/>
    </source>
</evidence>
<dbReference type="SMART" id="SM00409">
    <property type="entry name" value="IG"/>
    <property type="match status" value="4"/>
</dbReference>
<sequence length="753" mass="82577">MFVLIWATLFFSVRSSNADTGASVGGRRQCSGYPYEFCITLPEGEITAEAGLCLVIPCSFTTSSSFTPQKLVWYKCEPTEEKCSDLDMIFHTNKNNIKIQSGFRGRVSQLEPDVSQRNCSIIINDLKESDSGSYQLRVNGFLNRKSDGFTYSPRATVSIKALSQKPKVVIPPLTEGQQTTLTCTAPGLCSGSDPQITWTWRGAGENGSHITGNITDFKTESLTAVTHNHSSTLSFNASAEHHGTSVTCKVSFTGNAATEETVTLNVTYMKEIRVTGNTSVKEGETVNLTCSVDSFPLLLIVWTKLSDLNIQNGTETNFPNDTLTDLQNDTETYLQQGSGLATLSISNATEDDSGLYICTAKHLNNSWKKNVNVTVIYMREPGITGDTTVKKGSALNLTCSLESFPPSLITWTKLCLNTNLHNGTNLQSNTGSASLIIPNVTAEDSGQYVCTAKHLDTTLTIYADVTVTWFSKISKNSRCEVQSELVTCVCITEGFPLPTIKWPLLKNYTEYSVITTVTNHTVKSTIILTVKDHSNTVVECVSSNENEEAKENLTIQINSLTQEPPDPLLKSVSRLETIIAFLIGVLLSAIICCFAKKCHRKKPNSGNLDETLEMVTSQEDPLIRDGQAVEDDQTHGRKGAEDAAVAAEKTAPVLDSGPKDVEYASIDFSVLKRRSLRQAAKKQETAETEYAEIKKEVKEEREDDGGEEGEMLEGKEERVMTEEDEETKCSVPGEEEGEDMAVYSNVKDIMGEM</sequence>
<dbReference type="Ensembl" id="ENSSLDT00000012466.1">
    <property type="protein sequence ID" value="ENSSLDP00000012025.1"/>
    <property type="gene ID" value="ENSSLDG00000009579.1"/>
</dbReference>
<dbReference type="InterPro" id="IPR013106">
    <property type="entry name" value="Ig_V-set"/>
</dbReference>
<dbReference type="PANTHER" id="PTHR12035:SF128">
    <property type="entry name" value="BRANCHED CHAIN KETO ACID DEHYDROGENASE E1 SUBUNIT BETA,-LIKE-RELATED"/>
    <property type="match status" value="1"/>
</dbReference>
<evidence type="ECO:0000256" key="7">
    <source>
        <dbReference type="ARBA" id="ARBA00023136"/>
    </source>
</evidence>
<dbReference type="GO" id="GO:0007155">
    <property type="term" value="P:cell adhesion"/>
    <property type="evidence" value="ECO:0007669"/>
    <property type="project" value="UniProtKB-KW"/>
</dbReference>
<evidence type="ECO:0000256" key="12">
    <source>
        <dbReference type="SAM" id="Phobius"/>
    </source>
</evidence>
<feature type="transmembrane region" description="Helical" evidence="12">
    <location>
        <begin position="578"/>
        <end position="595"/>
    </location>
</feature>
<dbReference type="GeneTree" id="ENSGT01150000286924"/>
<organism evidence="15 16">
    <name type="scientific">Seriola lalandi dorsalis</name>
    <dbReference type="NCBI Taxonomy" id="1841481"/>
    <lineage>
        <taxon>Eukaryota</taxon>
        <taxon>Metazoa</taxon>
        <taxon>Chordata</taxon>
        <taxon>Craniata</taxon>
        <taxon>Vertebrata</taxon>
        <taxon>Euteleostomi</taxon>
        <taxon>Actinopterygii</taxon>
        <taxon>Neopterygii</taxon>
        <taxon>Teleostei</taxon>
        <taxon>Neoteleostei</taxon>
        <taxon>Acanthomorphata</taxon>
        <taxon>Carangaria</taxon>
        <taxon>Carangiformes</taxon>
        <taxon>Carangidae</taxon>
        <taxon>Seriola</taxon>
    </lineage>
</organism>
<keyword evidence="5" id="KW-0130">Cell adhesion</keyword>
<evidence type="ECO:0000256" key="4">
    <source>
        <dbReference type="ARBA" id="ARBA00022737"/>
    </source>
</evidence>
<keyword evidence="8" id="KW-1015">Disulfide bond</keyword>
<dbReference type="Pfam" id="PF13927">
    <property type="entry name" value="Ig_3"/>
    <property type="match status" value="2"/>
</dbReference>
<dbReference type="GO" id="GO:0030246">
    <property type="term" value="F:carbohydrate binding"/>
    <property type="evidence" value="ECO:0007669"/>
    <property type="project" value="UniProtKB-KW"/>
</dbReference>
<dbReference type="InterPro" id="IPR003599">
    <property type="entry name" value="Ig_sub"/>
</dbReference>
<evidence type="ECO:0000256" key="6">
    <source>
        <dbReference type="ARBA" id="ARBA00022989"/>
    </source>
</evidence>
<feature type="compositionally biased region" description="Basic and acidic residues" evidence="11">
    <location>
        <begin position="712"/>
        <end position="721"/>
    </location>
</feature>
<feature type="domain" description="Ig-like" evidence="14">
    <location>
        <begin position="381"/>
        <end position="468"/>
    </location>
</feature>
<keyword evidence="6 12" id="KW-1133">Transmembrane helix</keyword>
<evidence type="ECO:0000256" key="11">
    <source>
        <dbReference type="SAM" id="MobiDB-lite"/>
    </source>
</evidence>
<keyword evidence="16" id="KW-1185">Reference proteome</keyword>
<feature type="compositionally biased region" description="Acidic residues" evidence="11">
    <location>
        <begin position="701"/>
        <end position="711"/>
    </location>
</feature>
<keyword evidence="13" id="KW-0732">Signal</keyword>
<keyword evidence="7 12" id="KW-0472">Membrane</keyword>
<keyword evidence="9" id="KW-0393">Immunoglobulin domain</keyword>
<evidence type="ECO:0000256" key="9">
    <source>
        <dbReference type="ARBA" id="ARBA00023319"/>
    </source>
</evidence>
<dbReference type="PANTHER" id="PTHR12035">
    <property type="entry name" value="SIALIC ACID BINDING IMMUNOGLOBULIN-LIKE LECTIN"/>
    <property type="match status" value="1"/>
</dbReference>
<evidence type="ECO:0000313" key="15">
    <source>
        <dbReference type="Ensembl" id="ENSSLDP00000012025.1"/>
    </source>
</evidence>
<keyword evidence="3" id="KW-0430">Lectin</keyword>
<dbReference type="PROSITE" id="PS00290">
    <property type="entry name" value="IG_MHC"/>
    <property type="match status" value="1"/>
</dbReference>
<dbReference type="GO" id="GO:0033691">
    <property type="term" value="F:sialic acid binding"/>
    <property type="evidence" value="ECO:0007669"/>
    <property type="project" value="TreeGrafter"/>
</dbReference>
<dbReference type="CDD" id="cd00096">
    <property type="entry name" value="Ig"/>
    <property type="match status" value="2"/>
</dbReference>
<feature type="region of interest" description="Disordered" evidence="11">
    <location>
        <begin position="693"/>
        <end position="739"/>
    </location>
</feature>
<evidence type="ECO:0000256" key="5">
    <source>
        <dbReference type="ARBA" id="ARBA00022889"/>
    </source>
</evidence>
<evidence type="ECO:0000313" key="16">
    <source>
        <dbReference type="Proteomes" id="UP000261360"/>
    </source>
</evidence>
<dbReference type="Pfam" id="PF08205">
    <property type="entry name" value="C2-set_2"/>
    <property type="match status" value="1"/>
</dbReference>
<dbReference type="InterPro" id="IPR036179">
    <property type="entry name" value="Ig-like_dom_sf"/>
</dbReference>
<dbReference type="Proteomes" id="UP000261360">
    <property type="component" value="Unplaced"/>
</dbReference>
<feature type="domain" description="Ig-like" evidence="14">
    <location>
        <begin position="166"/>
        <end position="251"/>
    </location>
</feature>
<accession>A0A3B4X7L2</accession>
<dbReference type="InterPro" id="IPR013162">
    <property type="entry name" value="CD80_C2-set"/>
</dbReference>
<dbReference type="Pfam" id="PF07686">
    <property type="entry name" value="V-set"/>
    <property type="match status" value="1"/>
</dbReference>
<keyword evidence="4" id="KW-0677">Repeat</keyword>
<dbReference type="STRING" id="1841481.ENSSLDP00000012025"/>
<keyword evidence="2 12" id="KW-0812">Transmembrane</keyword>
<dbReference type="InterPro" id="IPR003598">
    <property type="entry name" value="Ig_sub2"/>
</dbReference>
<evidence type="ECO:0000256" key="13">
    <source>
        <dbReference type="SAM" id="SignalP"/>
    </source>
</evidence>
<comment type="subcellular location">
    <subcellularLocation>
        <location evidence="1">Membrane</location>
        <topology evidence="1">Single-pass type I membrane protein</topology>
    </subcellularLocation>
</comment>
<evidence type="ECO:0000256" key="10">
    <source>
        <dbReference type="ARBA" id="ARBA00038361"/>
    </source>
</evidence>
<feature type="domain" description="Ig-like" evidence="14">
    <location>
        <begin position="260"/>
        <end position="374"/>
    </location>
</feature>
<feature type="signal peptide" evidence="13">
    <location>
        <begin position="1"/>
        <end position="18"/>
    </location>
</feature>
<dbReference type="InterPro" id="IPR007110">
    <property type="entry name" value="Ig-like_dom"/>
</dbReference>
<evidence type="ECO:0000256" key="8">
    <source>
        <dbReference type="ARBA" id="ARBA00023157"/>
    </source>
</evidence>
<dbReference type="PROSITE" id="PS50835">
    <property type="entry name" value="IG_LIKE"/>
    <property type="match status" value="3"/>
</dbReference>
<name>A0A3B4X7L2_SERLL</name>
<reference evidence="15" key="1">
    <citation type="submission" date="2025-08" db="UniProtKB">
        <authorList>
            <consortium name="Ensembl"/>
        </authorList>
    </citation>
    <scope>IDENTIFICATION</scope>
</reference>
<feature type="chain" id="PRO_5017224333" evidence="13">
    <location>
        <begin position="19"/>
        <end position="753"/>
    </location>
</feature>
<dbReference type="InterPro" id="IPR013783">
    <property type="entry name" value="Ig-like_fold"/>
</dbReference>
<reference evidence="15" key="2">
    <citation type="submission" date="2025-09" db="UniProtKB">
        <authorList>
            <consortium name="Ensembl"/>
        </authorList>
    </citation>
    <scope>IDENTIFICATION</scope>
</reference>
<dbReference type="GO" id="GO:0005886">
    <property type="term" value="C:plasma membrane"/>
    <property type="evidence" value="ECO:0007669"/>
    <property type="project" value="TreeGrafter"/>
</dbReference>
<proteinExistence type="inferred from homology"/>
<dbReference type="Gene3D" id="2.60.40.10">
    <property type="entry name" value="Immunoglobulins"/>
    <property type="match status" value="5"/>
</dbReference>
<dbReference type="InterPro" id="IPR051036">
    <property type="entry name" value="SIGLEC"/>
</dbReference>
<dbReference type="SUPFAM" id="SSF48726">
    <property type="entry name" value="Immunoglobulin"/>
    <property type="match status" value="4"/>
</dbReference>